<dbReference type="SUPFAM" id="SSF110849">
    <property type="entry name" value="ParB/Sulfiredoxin"/>
    <property type="match status" value="1"/>
</dbReference>
<dbReference type="InterPro" id="IPR041468">
    <property type="entry name" value="HTH_ParB/Spo0J"/>
</dbReference>
<organism evidence="4 5">
    <name type="scientific">Gordonia phage Nyceirae</name>
    <dbReference type="NCBI Taxonomy" id="1887651"/>
    <lineage>
        <taxon>Viruses</taxon>
        <taxon>Duplodnaviria</taxon>
        <taxon>Heunggongvirae</taxon>
        <taxon>Uroviricota</taxon>
        <taxon>Caudoviricetes</taxon>
        <taxon>Nyceiraevirus</taxon>
        <taxon>Nyceiraevirus nyceirae</taxon>
    </lineage>
</organism>
<dbReference type="EMBL" id="KX557282">
    <property type="protein sequence ID" value="AON97409.1"/>
    <property type="molecule type" value="Genomic_DNA"/>
</dbReference>
<dbReference type="SUPFAM" id="SSF109709">
    <property type="entry name" value="KorB DNA-binding domain-like"/>
    <property type="match status" value="1"/>
</dbReference>
<dbReference type="GeneID" id="29078411"/>
<dbReference type="NCBIfam" id="TIGR00180">
    <property type="entry name" value="parB_part"/>
    <property type="match status" value="1"/>
</dbReference>
<evidence type="ECO:0000313" key="4">
    <source>
        <dbReference type="EMBL" id="AON97409.1"/>
    </source>
</evidence>
<name>A0A1C9EHY8_9CAUD</name>
<dbReference type="Gene3D" id="3.90.1530.30">
    <property type="match status" value="1"/>
</dbReference>
<dbReference type="Gene3D" id="1.10.10.2830">
    <property type="match status" value="1"/>
</dbReference>
<accession>A0A1C9EHY8</accession>
<dbReference type="KEGG" id="vg:29078411"/>
<evidence type="ECO:0000256" key="2">
    <source>
        <dbReference type="SAM" id="MobiDB-lite"/>
    </source>
</evidence>
<dbReference type="OrthoDB" id="9741at10239"/>
<dbReference type="RefSeq" id="YP_009277964.1">
    <property type="nucleotide sequence ID" value="NC_031004.1"/>
</dbReference>
<dbReference type="Pfam" id="PF02195">
    <property type="entry name" value="ParB_N"/>
    <property type="match status" value="1"/>
</dbReference>
<sequence>MTDMPSNSTATEPTTELAQLKPSQLVAHPKNIRRDVGDITSLADSIAAQGIRHPLVVAPNGKPDKYILIAGHRRLAAAKKLRLKTVPCIVDTAITDEADQIAAMLAENIERQDLTAVEESDGVALLLDLGLNQKQIASRTGMTSPRVRNRVKVAKLSDDMKTRLTEHEVTLADAVFIADHADHPGDLAELENALGTNNWAVARQQQLDRDAERKRVAAVRKAAEAAGIEVVTGWDARRDLNSSAPEKLGTTHHEMERESFEWPAKQDILERAQSADTVAYLHIAEGSRSLWVGTKMVSEELVILSAPAPAPATPDGATDTPTSPGRSDTAQDTEPDSRGGGVTSDEPAYREPTDEERAAEERRDALKAAATVRTEWVRTLIATGDDAAATKATALAAAHSLWGFNEWGFSDAWPFIDGGAVAEGELESTARAWFSTPRKPASVLLAILWTSVFHTPAEALVDGWLTHLDLEDLRFLVAYGELLADLGYVLSDVETAVLDQARAEIAAEEASDED</sequence>
<dbReference type="GO" id="GO:0003677">
    <property type="term" value="F:DNA binding"/>
    <property type="evidence" value="ECO:0007669"/>
    <property type="project" value="InterPro"/>
</dbReference>
<gene>
    <name evidence="4" type="primary">46</name>
    <name evidence="4" type="ORF">SEA_NYCEIRAE_46</name>
</gene>
<reference evidence="5" key="1">
    <citation type="submission" date="2016-07" db="EMBL/GenBank/DDBJ databases">
        <authorList>
            <person name="Florea S."/>
            <person name="Webb J.S."/>
            <person name="Jaromczyk J."/>
            <person name="Schardl C.L."/>
        </authorList>
    </citation>
    <scope>NUCLEOTIDE SEQUENCE [LARGE SCALE GENOMIC DNA]</scope>
</reference>
<dbReference type="SMART" id="SM00470">
    <property type="entry name" value="ParB"/>
    <property type="match status" value="1"/>
</dbReference>
<proteinExistence type="predicted"/>
<evidence type="ECO:0000259" key="3">
    <source>
        <dbReference type="SMART" id="SM00470"/>
    </source>
</evidence>
<evidence type="ECO:0000256" key="1">
    <source>
        <dbReference type="ARBA" id="ARBA00022829"/>
    </source>
</evidence>
<feature type="compositionally biased region" description="Basic and acidic residues" evidence="2">
    <location>
        <begin position="347"/>
        <end position="365"/>
    </location>
</feature>
<feature type="compositionally biased region" description="Low complexity" evidence="2">
    <location>
        <begin position="313"/>
        <end position="325"/>
    </location>
</feature>
<dbReference type="GO" id="GO:0007059">
    <property type="term" value="P:chromosome segregation"/>
    <property type="evidence" value="ECO:0007669"/>
    <property type="project" value="UniProtKB-KW"/>
</dbReference>
<dbReference type="InterPro" id="IPR003115">
    <property type="entry name" value="ParB_N"/>
</dbReference>
<feature type="domain" description="ParB-like N-terminal" evidence="3">
    <location>
        <begin position="18"/>
        <end position="109"/>
    </location>
</feature>
<dbReference type="Proteomes" id="UP000201968">
    <property type="component" value="Segment"/>
</dbReference>
<dbReference type="InterPro" id="IPR050336">
    <property type="entry name" value="Chromosome_partition/occlusion"/>
</dbReference>
<keyword evidence="5" id="KW-1185">Reference proteome</keyword>
<dbReference type="InterPro" id="IPR036086">
    <property type="entry name" value="ParB/Sulfiredoxin_sf"/>
</dbReference>
<keyword evidence="1" id="KW-0159">Chromosome partition</keyword>
<protein>
    <submittedName>
        <fullName evidence="4">ParB-like nuclease domain protein</fullName>
    </submittedName>
</protein>
<dbReference type="PANTHER" id="PTHR33375">
    <property type="entry name" value="CHROMOSOME-PARTITIONING PROTEIN PARB-RELATED"/>
    <property type="match status" value="1"/>
</dbReference>
<evidence type="ECO:0000313" key="5">
    <source>
        <dbReference type="Proteomes" id="UP000201968"/>
    </source>
</evidence>
<feature type="region of interest" description="Disordered" evidence="2">
    <location>
        <begin position="307"/>
        <end position="365"/>
    </location>
</feature>
<dbReference type="Pfam" id="PF17762">
    <property type="entry name" value="HTH_ParB"/>
    <property type="match status" value="1"/>
</dbReference>
<dbReference type="PANTHER" id="PTHR33375:SF1">
    <property type="entry name" value="CHROMOSOME-PARTITIONING PROTEIN PARB-RELATED"/>
    <property type="match status" value="1"/>
</dbReference>
<dbReference type="InterPro" id="IPR004437">
    <property type="entry name" value="ParB/RepB/Spo0J"/>
</dbReference>